<dbReference type="InterPro" id="IPR050345">
    <property type="entry name" value="Aliph_Amidase/BUP"/>
</dbReference>
<dbReference type="RefSeq" id="WP_212215201.1">
    <property type="nucleotide sequence ID" value="NZ_JAGUCO010000003.1"/>
</dbReference>
<gene>
    <name evidence="3" type="ORF">KEM10_06860</name>
</gene>
<evidence type="ECO:0000313" key="3">
    <source>
        <dbReference type="EMBL" id="MBS2097997.1"/>
    </source>
</evidence>
<comment type="caution">
    <text evidence="3">The sequence shown here is derived from an EMBL/GenBank/DDBJ whole genome shotgun (WGS) entry which is preliminary data.</text>
</comment>
<dbReference type="PROSITE" id="PS50263">
    <property type="entry name" value="CN_HYDROLASE"/>
    <property type="match status" value="1"/>
</dbReference>
<keyword evidence="1" id="KW-0378">Hydrolase</keyword>
<dbReference type="Pfam" id="PF00795">
    <property type="entry name" value="CN_hydrolase"/>
    <property type="match status" value="1"/>
</dbReference>
<dbReference type="InterPro" id="IPR003010">
    <property type="entry name" value="C-N_Hydrolase"/>
</dbReference>
<dbReference type="EMBL" id="JAGUCO010000003">
    <property type="protein sequence ID" value="MBS2097997.1"/>
    <property type="molecule type" value="Genomic_DNA"/>
</dbReference>
<evidence type="ECO:0000313" key="4">
    <source>
        <dbReference type="Proteomes" id="UP000708576"/>
    </source>
</evidence>
<feature type="domain" description="CN hydrolase" evidence="2">
    <location>
        <begin position="2"/>
        <end position="235"/>
    </location>
</feature>
<dbReference type="InterPro" id="IPR036526">
    <property type="entry name" value="C-N_Hydrolase_sf"/>
</dbReference>
<dbReference type="Gene3D" id="3.60.110.10">
    <property type="entry name" value="Carbon-nitrogen hydrolase"/>
    <property type="match status" value="1"/>
</dbReference>
<dbReference type="Proteomes" id="UP000708576">
    <property type="component" value="Unassembled WGS sequence"/>
</dbReference>
<evidence type="ECO:0000259" key="2">
    <source>
        <dbReference type="PROSITE" id="PS50263"/>
    </source>
</evidence>
<dbReference type="PANTHER" id="PTHR43674:SF2">
    <property type="entry name" value="BETA-UREIDOPROPIONASE"/>
    <property type="match status" value="1"/>
</dbReference>
<accession>A0ABS5JT10</accession>
<reference evidence="3 4" key="1">
    <citation type="journal article" date="2015" name="Int. J. Syst. Evol. Microbiol.">
        <title>Carboxylicivirga linearis sp. nov., isolated from a sea cucumber culture pond.</title>
        <authorList>
            <person name="Wang F.Q."/>
            <person name="Zhou Y.X."/>
            <person name="Lin X.Z."/>
            <person name="Chen G.J."/>
            <person name="Du Z.J."/>
        </authorList>
    </citation>
    <scope>NUCLEOTIDE SEQUENCE [LARGE SCALE GENOMIC DNA]</scope>
    <source>
        <strain evidence="3 4">FB218</strain>
    </source>
</reference>
<dbReference type="SUPFAM" id="SSF56317">
    <property type="entry name" value="Carbon-nitrogen hydrolase"/>
    <property type="match status" value="1"/>
</dbReference>
<proteinExistence type="predicted"/>
<name>A0ABS5JT10_9BACT</name>
<dbReference type="PANTHER" id="PTHR43674">
    <property type="entry name" value="NITRILASE C965.09-RELATED"/>
    <property type="match status" value="1"/>
</dbReference>
<protein>
    <recommendedName>
        <fullName evidence="2">CN hydrolase domain-containing protein</fullName>
    </recommendedName>
</protein>
<evidence type="ECO:0000256" key="1">
    <source>
        <dbReference type="ARBA" id="ARBA00022801"/>
    </source>
</evidence>
<sequence>MVKIGLVQFAPNMGDVKANIEQIKELVNSRERCDMYVLPELANSGYRFQNRKEAISYAEQTTDSVFLKALISIAEEKEAYLVSGFCELSDDKLYNSSVLVGPEGVVGIYRKLHLFMDEKDIFEPGDLGLPVFETKIGKIGMQVCFDWMFPETWRVLAMKGALLVAHPSNLVLPYCQSVVQSYALINKIFIATTNRIGEERDLVFTGQSVLVGPDGETIVKADDKEKVLLIEEVDLSVALNKQITQRNQAFNDRRKDVYGNLNLTDA</sequence>
<organism evidence="3 4">
    <name type="scientific">Carboxylicivirga linearis</name>
    <dbReference type="NCBI Taxonomy" id="1628157"/>
    <lineage>
        <taxon>Bacteria</taxon>
        <taxon>Pseudomonadati</taxon>
        <taxon>Bacteroidota</taxon>
        <taxon>Bacteroidia</taxon>
        <taxon>Marinilabiliales</taxon>
        <taxon>Marinilabiliaceae</taxon>
        <taxon>Carboxylicivirga</taxon>
    </lineage>
</organism>
<keyword evidence="4" id="KW-1185">Reference proteome</keyword>